<evidence type="ECO:0000259" key="1">
    <source>
        <dbReference type="Pfam" id="PF07238"/>
    </source>
</evidence>
<dbReference type="SUPFAM" id="SSF141371">
    <property type="entry name" value="PilZ domain-like"/>
    <property type="match status" value="1"/>
</dbReference>
<dbReference type="EMBL" id="LT670817">
    <property type="protein sequence ID" value="SHH48196.1"/>
    <property type="molecule type" value="Genomic_DNA"/>
</dbReference>
<feature type="domain" description="PilZ" evidence="1">
    <location>
        <begin position="5"/>
        <end position="79"/>
    </location>
</feature>
<gene>
    <name evidence="2" type="ORF">SAMN05443248_4944</name>
</gene>
<evidence type="ECO:0000313" key="2">
    <source>
        <dbReference type="EMBL" id="SHH48196.1"/>
    </source>
</evidence>
<dbReference type="RefSeq" id="WP_079603664.1">
    <property type="nucleotide sequence ID" value="NZ_LT670817.1"/>
</dbReference>
<dbReference type="OrthoDB" id="7188320at2"/>
<dbReference type="Gene3D" id="2.40.10.220">
    <property type="entry name" value="predicted glycosyltransferase like domains"/>
    <property type="match status" value="1"/>
</dbReference>
<dbReference type="InterPro" id="IPR009875">
    <property type="entry name" value="PilZ_domain"/>
</dbReference>
<name>A0A1M5TBY4_9BRAD</name>
<dbReference type="AlphaFoldDB" id="A0A1M5TBY4"/>
<dbReference type="GO" id="GO:0035438">
    <property type="term" value="F:cyclic-di-GMP binding"/>
    <property type="evidence" value="ECO:0007669"/>
    <property type="project" value="InterPro"/>
</dbReference>
<reference evidence="2 3" key="1">
    <citation type="submission" date="2016-11" db="EMBL/GenBank/DDBJ databases">
        <authorList>
            <person name="Jaros S."/>
            <person name="Januszkiewicz K."/>
            <person name="Wedrychowicz H."/>
        </authorList>
    </citation>
    <scope>NUCLEOTIDE SEQUENCE [LARGE SCALE GENOMIC DNA]</scope>
    <source>
        <strain evidence="2 3">GAS138</strain>
    </source>
</reference>
<organism evidence="2 3">
    <name type="scientific">Bradyrhizobium erythrophlei</name>
    <dbReference type="NCBI Taxonomy" id="1437360"/>
    <lineage>
        <taxon>Bacteria</taxon>
        <taxon>Pseudomonadati</taxon>
        <taxon>Pseudomonadota</taxon>
        <taxon>Alphaproteobacteria</taxon>
        <taxon>Hyphomicrobiales</taxon>
        <taxon>Nitrobacteraceae</taxon>
        <taxon>Bradyrhizobium</taxon>
    </lineage>
</organism>
<protein>
    <submittedName>
        <fullName evidence="2">PilZ domain-containing protein</fullName>
    </submittedName>
</protein>
<accession>A0A1M5TBY4</accession>
<sequence length="80" mass="8550">MVETRIAPRYRVSKAGTIESIGGSAINCMVRNLSVAGAAIEVSDQTGIPEGFTLAIPDDGLRLLCHVVWRSGYRIGVAFD</sequence>
<evidence type="ECO:0000313" key="3">
    <source>
        <dbReference type="Proteomes" id="UP000189796"/>
    </source>
</evidence>
<proteinExistence type="predicted"/>
<dbReference type="Pfam" id="PF07238">
    <property type="entry name" value="PilZ"/>
    <property type="match status" value="1"/>
</dbReference>
<dbReference type="Proteomes" id="UP000189796">
    <property type="component" value="Chromosome I"/>
</dbReference>